<comment type="caution">
    <text evidence="9">The sequence shown here is derived from an EMBL/GenBank/DDBJ whole genome shotgun (WGS) entry which is preliminary data.</text>
</comment>
<feature type="domain" description="WSC" evidence="8">
    <location>
        <begin position="132"/>
        <end position="223"/>
    </location>
</feature>
<comment type="subcellular location">
    <subcellularLocation>
        <location evidence="1">Membrane</location>
        <topology evidence="1">Single-pass membrane protein</topology>
    </subcellularLocation>
</comment>
<dbReference type="Pfam" id="PF01822">
    <property type="entry name" value="WSC"/>
    <property type="match status" value="2"/>
</dbReference>
<protein>
    <recommendedName>
        <fullName evidence="8">WSC domain-containing protein</fullName>
    </recommendedName>
</protein>
<evidence type="ECO:0000256" key="4">
    <source>
        <dbReference type="ARBA" id="ARBA00022989"/>
    </source>
</evidence>
<keyword evidence="2" id="KW-0812">Transmembrane</keyword>
<keyword evidence="10" id="KW-1185">Reference proteome</keyword>
<accession>A0A8H6Y7M1</accession>
<proteinExistence type="predicted"/>
<dbReference type="PANTHER" id="PTHR24269">
    <property type="entry name" value="KREMEN PROTEIN"/>
    <property type="match status" value="1"/>
</dbReference>
<dbReference type="InterPro" id="IPR051836">
    <property type="entry name" value="Kremen_rcpt"/>
</dbReference>
<sequence length="385" mass="40028">MVFPTLCAAVAFALPFVGAVQERGSVSWSFQGCYTDTSASRTLSEASTASANMTVESCIAFCSDGGFSLAGVEFGSQCFCDYVMQSTGVLTSSANCNDACGGNSTEMCGAGNLIDIYWNGTPPPTTPQQVGPWSYAGCFPDSVSARQLPNQQIIPGGVTVESCTSACQAGGFVFAGLEFGQECWCGNSLSASSVLRTSCATACVTNTTEFCGGPSLLTVYENPTAQVCSESTLTSAFTLTAVTTMDAVLIPLYVQTIETESPISWSILTANVSGPFTSEILSNGVLSTSEPQLQTTSLAVAVGESPLFITTESSSTAAGPYCSMLDPGIQGVTGQVLAVNTHSNLWALCHNITACNRLDVVYSPIANHPHYNLASCEPVYLSLTS</sequence>
<feature type="chain" id="PRO_5034884580" description="WSC domain-containing protein" evidence="7">
    <location>
        <begin position="20"/>
        <end position="385"/>
    </location>
</feature>
<keyword evidence="3 7" id="KW-0732">Signal</keyword>
<evidence type="ECO:0000256" key="1">
    <source>
        <dbReference type="ARBA" id="ARBA00004167"/>
    </source>
</evidence>
<dbReference type="Proteomes" id="UP000623467">
    <property type="component" value="Unassembled WGS sequence"/>
</dbReference>
<evidence type="ECO:0000256" key="6">
    <source>
        <dbReference type="ARBA" id="ARBA00023180"/>
    </source>
</evidence>
<evidence type="ECO:0000256" key="2">
    <source>
        <dbReference type="ARBA" id="ARBA00022692"/>
    </source>
</evidence>
<dbReference type="PANTHER" id="PTHR24269:SF16">
    <property type="entry name" value="PROTEIN SLG1"/>
    <property type="match status" value="1"/>
</dbReference>
<dbReference type="GO" id="GO:0005886">
    <property type="term" value="C:plasma membrane"/>
    <property type="evidence" value="ECO:0007669"/>
    <property type="project" value="TreeGrafter"/>
</dbReference>
<reference evidence="9" key="1">
    <citation type="submission" date="2020-05" db="EMBL/GenBank/DDBJ databases">
        <title>Mycena genomes resolve the evolution of fungal bioluminescence.</title>
        <authorList>
            <person name="Tsai I.J."/>
        </authorList>
    </citation>
    <scope>NUCLEOTIDE SEQUENCE</scope>
    <source>
        <strain evidence="9">160909Yilan</strain>
    </source>
</reference>
<gene>
    <name evidence="9" type="ORF">MSAN_01495300</name>
</gene>
<evidence type="ECO:0000256" key="5">
    <source>
        <dbReference type="ARBA" id="ARBA00023136"/>
    </source>
</evidence>
<evidence type="ECO:0000313" key="10">
    <source>
        <dbReference type="Proteomes" id="UP000623467"/>
    </source>
</evidence>
<dbReference type="PROSITE" id="PS51212">
    <property type="entry name" value="WSC"/>
    <property type="match status" value="2"/>
</dbReference>
<dbReference type="OrthoDB" id="5985073at2759"/>
<keyword evidence="6" id="KW-0325">Glycoprotein</keyword>
<evidence type="ECO:0000259" key="8">
    <source>
        <dbReference type="PROSITE" id="PS51212"/>
    </source>
</evidence>
<evidence type="ECO:0000256" key="3">
    <source>
        <dbReference type="ARBA" id="ARBA00022729"/>
    </source>
</evidence>
<organism evidence="9 10">
    <name type="scientific">Mycena sanguinolenta</name>
    <dbReference type="NCBI Taxonomy" id="230812"/>
    <lineage>
        <taxon>Eukaryota</taxon>
        <taxon>Fungi</taxon>
        <taxon>Dikarya</taxon>
        <taxon>Basidiomycota</taxon>
        <taxon>Agaricomycotina</taxon>
        <taxon>Agaricomycetes</taxon>
        <taxon>Agaricomycetidae</taxon>
        <taxon>Agaricales</taxon>
        <taxon>Marasmiineae</taxon>
        <taxon>Mycenaceae</taxon>
        <taxon>Mycena</taxon>
    </lineage>
</organism>
<keyword evidence="4" id="KW-1133">Transmembrane helix</keyword>
<dbReference type="EMBL" id="JACAZH010000011">
    <property type="protein sequence ID" value="KAF7355773.1"/>
    <property type="molecule type" value="Genomic_DNA"/>
</dbReference>
<feature type="domain" description="WSC" evidence="8">
    <location>
        <begin position="27"/>
        <end position="120"/>
    </location>
</feature>
<keyword evidence="5" id="KW-0472">Membrane</keyword>
<dbReference type="AlphaFoldDB" id="A0A8H6Y7M1"/>
<feature type="signal peptide" evidence="7">
    <location>
        <begin position="1"/>
        <end position="19"/>
    </location>
</feature>
<evidence type="ECO:0000313" key="9">
    <source>
        <dbReference type="EMBL" id="KAF7355773.1"/>
    </source>
</evidence>
<dbReference type="InterPro" id="IPR002889">
    <property type="entry name" value="WSC_carb-bd"/>
</dbReference>
<dbReference type="SMART" id="SM00321">
    <property type="entry name" value="WSC"/>
    <property type="match status" value="2"/>
</dbReference>
<name>A0A8H6Y7M1_9AGAR</name>
<evidence type="ECO:0000256" key="7">
    <source>
        <dbReference type="SAM" id="SignalP"/>
    </source>
</evidence>